<protein>
    <submittedName>
        <fullName evidence="2">Uncharacterized protein</fullName>
    </submittedName>
</protein>
<dbReference type="AlphaFoldDB" id="M5G6N8"/>
<feature type="compositionally biased region" description="Acidic residues" evidence="1">
    <location>
        <begin position="120"/>
        <end position="129"/>
    </location>
</feature>
<proteinExistence type="predicted"/>
<dbReference type="HOGENOM" id="CLU_897209_0_0_1"/>
<evidence type="ECO:0000313" key="2">
    <source>
        <dbReference type="EMBL" id="EJT99427.1"/>
    </source>
</evidence>
<feature type="region of interest" description="Disordered" evidence="1">
    <location>
        <begin position="100"/>
        <end position="310"/>
    </location>
</feature>
<feature type="compositionally biased region" description="Pro residues" evidence="1">
    <location>
        <begin position="181"/>
        <end position="192"/>
    </location>
</feature>
<sequence>MSLRSEGGWRARAGRERGRKGKGKGVELCGLELFGRRKRIFAEDQEAEPDAHLFAGVRTQPRAHPWQSHAPTLSTGSLRLEDAEDAPALTPGDIARLAAEHFQPVKGTRPVTDREAFGAEGEEREEEGFGEFVQHSTANVPSRGGFPSSGLTRSRPHVPVPPPTPTTSTQPAAPSAQLSPKPQPQPQPPRQPPRQRRGSTQAEEDDPEGDFGSLYSRSRRSRPGSQREDGSSSTPSLSSRSSRTRSAPSAVHQLRKAGSGNGTSSRGPKPTHRSSIGREGEAAVGEFEGWIGSGEGGDLLPLQAGKAWAD</sequence>
<gene>
    <name evidence="2" type="ORF">DACRYDRAFT_23955</name>
</gene>
<accession>M5G6N8</accession>
<evidence type="ECO:0000313" key="3">
    <source>
        <dbReference type="Proteomes" id="UP000030653"/>
    </source>
</evidence>
<feature type="compositionally biased region" description="Low complexity" evidence="1">
    <location>
        <begin position="231"/>
        <end position="250"/>
    </location>
</feature>
<dbReference type="RefSeq" id="XP_040626325.1">
    <property type="nucleotide sequence ID" value="XM_040773482.1"/>
</dbReference>
<feature type="region of interest" description="Disordered" evidence="1">
    <location>
        <begin position="1"/>
        <end position="23"/>
    </location>
</feature>
<reference evidence="2 3" key="1">
    <citation type="journal article" date="2012" name="Science">
        <title>The Paleozoic origin of enzymatic lignin decomposition reconstructed from 31 fungal genomes.</title>
        <authorList>
            <person name="Floudas D."/>
            <person name="Binder M."/>
            <person name="Riley R."/>
            <person name="Barry K."/>
            <person name="Blanchette R.A."/>
            <person name="Henrissat B."/>
            <person name="Martinez A.T."/>
            <person name="Otillar R."/>
            <person name="Spatafora J.W."/>
            <person name="Yadav J.S."/>
            <person name="Aerts A."/>
            <person name="Benoit I."/>
            <person name="Boyd A."/>
            <person name="Carlson A."/>
            <person name="Copeland A."/>
            <person name="Coutinho P.M."/>
            <person name="de Vries R.P."/>
            <person name="Ferreira P."/>
            <person name="Findley K."/>
            <person name="Foster B."/>
            <person name="Gaskell J."/>
            <person name="Glotzer D."/>
            <person name="Gorecki P."/>
            <person name="Heitman J."/>
            <person name="Hesse C."/>
            <person name="Hori C."/>
            <person name="Igarashi K."/>
            <person name="Jurgens J.A."/>
            <person name="Kallen N."/>
            <person name="Kersten P."/>
            <person name="Kohler A."/>
            <person name="Kuees U."/>
            <person name="Kumar T.K.A."/>
            <person name="Kuo A."/>
            <person name="LaButti K."/>
            <person name="Larrondo L.F."/>
            <person name="Lindquist E."/>
            <person name="Ling A."/>
            <person name="Lombard V."/>
            <person name="Lucas S."/>
            <person name="Lundell T."/>
            <person name="Martin R."/>
            <person name="McLaughlin D.J."/>
            <person name="Morgenstern I."/>
            <person name="Morin E."/>
            <person name="Murat C."/>
            <person name="Nagy L.G."/>
            <person name="Nolan M."/>
            <person name="Ohm R.A."/>
            <person name="Patyshakuliyeva A."/>
            <person name="Rokas A."/>
            <person name="Ruiz-Duenas F.J."/>
            <person name="Sabat G."/>
            <person name="Salamov A."/>
            <person name="Samejima M."/>
            <person name="Schmutz J."/>
            <person name="Slot J.C."/>
            <person name="St John F."/>
            <person name="Stenlid J."/>
            <person name="Sun H."/>
            <person name="Sun S."/>
            <person name="Syed K."/>
            <person name="Tsang A."/>
            <person name="Wiebenga A."/>
            <person name="Young D."/>
            <person name="Pisabarro A."/>
            <person name="Eastwood D.C."/>
            <person name="Martin F."/>
            <person name="Cullen D."/>
            <person name="Grigoriev I.V."/>
            <person name="Hibbett D.S."/>
        </authorList>
    </citation>
    <scope>NUCLEOTIDE SEQUENCE [LARGE SCALE GENOMIC DNA]</scope>
    <source>
        <strain evidence="2 3">DJM-731 SS1</strain>
    </source>
</reference>
<organism evidence="2 3">
    <name type="scientific">Dacryopinax primogenitus (strain DJM 731)</name>
    <name type="common">Brown rot fungus</name>
    <dbReference type="NCBI Taxonomy" id="1858805"/>
    <lineage>
        <taxon>Eukaryota</taxon>
        <taxon>Fungi</taxon>
        <taxon>Dikarya</taxon>
        <taxon>Basidiomycota</taxon>
        <taxon>Agaricomycotina</taxon>
        <taxon>Dacrymycetes</taxon>
        <taxon>Dacrymycetales</taxon>
        <taxon>Dacrymycetaceae</taxon>
        <taxon>Dacryopinax</taxon>
    </lineage>
</organism>
<dbReference type="Proteomes" id="UP000030653">
    <property type="component" value="Unassembled WGS sequence"/>
</dbReference>
<evidence type="ECO:0000256" key="1">
    <source>
        <dbReference type="SAM" id="MobiDB-lite"/>
    </source>
</evidence>
<feature type="compositionally biased region" description="Basic and acidic residues" evidence="1">
    <location>
        <begin position="7"/>
        <end position="16"/>
    </location>
</feature>
<feature type="compositionally biased region" description="Low complexity" evidence="1">
    <location>
        <begin position="166"/>
        <end position="180"/>
    </location>
</feature>
<dbReference type="GeneID" id="63688544"/>
<keyword evidence="3" id="KW-1185">Reference proteome</keyword>
<dbReference type="EMBL" id="JH795870">
    <property type="protein sequence ID" value="EJT99427.1"/>
    <property type="molecule type" value="Genomic_DNA"/>
</dbReference>
<name>M5G6N8_DACPD</name>